<feature type="domain" description="DUF2179" evidence="7">
    <location>
        <begin position="220"/>
        <end position="274"/>
    </location>
</feature>
<dbReference type="AlphaFoldDB" id="A0A1H8FAA3"/>
<reference evidence="8 9" key="1">
    <citation type="submission" date="2016-10" db="EMBL/GenBank/DDBJ databases">
        <authorList>
            <person name="de Groot N.N."/>
        </authorList>
    </citation>
    <scope>NUCLEOTIDE SEQUENCE [LARGE SCALE GENOMIC DNA]</scope>
    <source>
        <strain evidence="8 9">DSM 46701</strain>
    </source>
</reference>
<protein>
    <submittedName>
        <fullName evidence="8">Uncharacterized membrane-anchored protein YitT, contains DUF161 and DUF2179 domains</fullName>
    </submittedName>
</protein>
<dbReference type="PIRSF" id="PIRSF006483">
    <property type="entry name" value="Membrane_protein_YitT"/>
    <property type="match status" value="1"/>
</dbReference>
<sequence length="292" mass="31991">MKHSISFHAKNIILILIGAFIFALGLNYFAIPNHLAEGGFTGITLLLYYLFGWSPGIVLLVLNIPLFFIGYKVFGKRTLIYTIIGTSAVSFMLELTKGWGKPLDDLLLVALYTGVMVGIGLGLIFRVGGTTGGVDIIARLMNKYFGWSIGRTMFLFDFGVILSSVFIIKLNMAMYTLVAVFVGARVVDFVVEGLNASKAATIISNKADEVARTITRKMDRGVTILKGKGGYTGQEKEILYAVVAPNELPKLKQIVNDLDPYAFVVVHDARDVLGEGFSYEKADENGVFHPKT</sequence>
<keyword evidence="5 6" id="KW-0472">Membrane</keyword>
<dbReference type="Proteomes" id="UP000199695">
    <property type="component" value="Unassembled WGS sequence"/>
</dbReference>
<dbReference type="InterPro" id="IPR015867">
    <property type="entry name" value="N-reg_PII/ATP_PRibTrfase_C"/>
</dbReference>
<name>A0A1H8FAA3_9BACL</name>
<dbReference type="InterPro" id="IPR051461">
    <property type="entry name" value="UPF0750_membrane"/>
</dbReference>
<accession>A0A1H8FAA3</accession>
<dbReference type="Pfam" id="PF02588">
    <property type="entry name" value="YitT_membrane"/>
    <property type="match status" value="1"/>
</dbReference>
<dbReference type="Gene3D" id="3.30.70.120">
    <property type="match status" value="1"/>
</dbReference>
<evidence type="ECO:0000256" key="5">
    <source>
        <dbReference type="ARBA" id="ARBA00023136"/>
    </source>
</evidence>
<evidence type="ECO:0000256" key="2">
    <source>
        <dbReference type="ARBA" id="ARBA00022475"/>
    </source>
</evidence>
<feature type="transmembrane region" description="Helical" evidence="6">
    <location>
        <begin position="107"/>
        <end position="128"/>
    </location>
</feature>
<feature type="transmembrane region" description="Helical" evidence="6">
    <location>
        <begin position="78"/>
        <end position="95"/>
    </location>
</feature>
<dbReference type="Pfam" id="PF10035">
    <property type="entry name" value="DUF2179"/>
    <property type="match status" value="1"/>
</dbReference>
<keyword evidence="4 6" id="KW-1133">Transmembrane helix</keyword>
<dbReference type="InterPro" id="IPR019264">
    <property type="entry name" value="DUF2179"/>
</dbReference>
<evidence type="ECO:0000259" key="7">
    <source>
        <dbReference type="Pfam" id="PF10035"/>
    </source>
</evidence>
<dbReference type="OrthoDB" id="1758221at2"/>
<dbReference type="PANTHER" id="PTHR33545">
    <property type="entry name" value="UPF0750 MEMBRANE PROTEIN YITT-RELATED"/>
    <property type="match status" value="1"/>
</dbReference>
<evidence type="ECO:0000313" key="8">
    <source>
        <dbReference type="EMBL" id="SEN28733.1"/>
    </source>
</evidence>
<dbReference type="STRING" id="1173111.SAMN05444955_10898"/>
<evidence type="ECO:0000313" key="9">
    <source>
        <dbReference type="Proteomes" id="UP000199695"/>
    </source>
</evidence>
<gene>
    <name evidence="8" type="ORF">SAMN05444955_10898</name>
</gene>
<proteinExistence type="predicted"/>
<dbReference type="PANTHER" id="PTHR33545:SF4">
    <property type="entry name" value="UPF0750 MEMBRANE PROTEIN YXKD"/>
    <property type="match status" value="1"/>
</dbReference>
<evidence type="ECO:0000256" key="1">
    <source>
        <dbReference type="ARBA" id="ARBA00004651"/>
    </source>
</evidence>
<dbReference type="GO" id="GO:0005886">
    <property type="term" value="C:plasma membrane"/>
    <property type="evidence" value="ECO:0007669"/>
    <property type="project" value="UniProtKB-SubCell"/>
</dbReference>
<feature type="transmembrane region" description="Helical" evidence="6">
    <location>
        <begin position="46"/>
        <end position="71"/>
    </location>
</feature>
<dbReference type="InterPro" id="IPR003740">
    <property type="entry name" value="YitT"/>
</dbReference>
<feature type="transmembrane region" description="Helical" evidence="6">
    <location>
        <begin position="12"/>
        <end position="31"/>
    </location>
</feature>
<evidence type="ECO:0000256" key="4">
    <source>
        <dbReference type="ARBA" id="ARBA00022989"/>
    </source>
</evidence>
<dbReference type="RefSeq" id="WP_089968547.1">
    <property type="nucleotide sequence ID" value="NZ_FOCQ01000008.1"/>
</dbReference>
<keyword evidence="2" id="KW-1003">Cell membrane</keyword>
<dbReference type="CDD" id="cd16380">
    <property type="entry name" value="YitT_C"/>
    <property type="match status" value="1"/>
</dbReference>
<dbReference type="EMBL" id="FOCQ01000008">
    <property type="protein sequence ID" value="SEN28733.1"/>
    <property type="molecule type" value="Genomic_DNA"/>
</dbReference>
<feature type="transmembrane region" description="Helical" evidence="6">
    <location>
        <begin position="149"/>
        <end position="168"/>
    </location>
</feature>
<evidence type="ECO:0000256" key="6">
    <source>
        <dbReference type="SAM" id="Phobius"/>
    </source>
</evidence>
<keyword evidence="3 6" id="KW-0812">Transmembrane</keyword>
<keyword evidence="9" id="KW-1185">Reference proteome</keyword>
<organism evidence="8 9">
    <name type="scientific">Lihuaxuella thermophila</name>
    <dbReference type="NCBI Taxonomy" id="1173111"/>
    <lineage>
        <taxon>Bacteria</taxon>
        <taxon>Bacillati</taxon>
        <taxon>Bacillota</taxon>
        <taxon>Bacilli</taxon>
        <taxon>Bacillales</taxon>
        <taxon>Thermoactinomycetaceae</taxon>
        <taxon>Lihuaxuella</taxon>
    </lineage>
</organism>
<evidence type="ECO:0000256" key="3">
    <source>
        <dbReference type="ARBA" id="ARBA00022692"/>
    </source>
</evidence>
<comment type="subcellular location">
    <subcellularLocation>
        <location evidence="1">Cell membrane</location>
        <topology evidence="1">Multi-pass membrane protein</topology>
    </subcellularLocation>
</comment>